<evidence type="ECO:0000313" key="4">
    <source>
        <dbReference type="EMBL" id="CAG7720809.1"/>
    </source>
</evidence>
<gene>
    <name evidence="4" type="ORF">AFUS01_LOCUS10064</name>
</gene>
<dbReference type="GO" id="GO:0005783">
    <property type="term" value="C:endoplasmic reticulum"/>
    <property type="evidence" value="ECO:0007669"/>
    <property type="project" value="TreeGrafter"/>
</dbReference>
<dbReference type="AlphaFoldDB" id="A0A8J2JSP8"/>
<organism evidence="4 5">
    <name type="scientific">Allacma fusca</name>
    <dbReference type="NCBI Taxonomy" id="39272"/>
    <lineage>
        <taxon>Eukaryota</taxon>
        <taxon>Metazoa</taxon>
        <taxon>Ecdysozoa</taxon>
        <taxon>Arthropoda</taxon>
        <taxon>Hexapoda</taxon>
        <taxon>Collembola</taxon>
        <taxon>Symphypleona</taxon>
        <taxon>Sminthuridae</taxon>
        <taxon>Allacma</taxon>
    </lineage>
</organism>
<protein>
    <submittedName>
        <fullName evidence="4">Uncharacterized protein</fullName>
    </submittedName>
</protein>
<evidence type="ECO:0000313" key="5">
    <source>
        <dbReference type="Proteomes" id="UP000708208"/>
    </source>
</evidence>
<comment type="caution">
    <text evidence="4">The sequence shown here is derived from an EMBL/GenBank/DDBJ whole genome shotgun (WGS) entry which is preliminary data.</text>
</comment>
<dbReference type="InterPro" id="IPR045054">
    <property type="entry name" value="P4HA-like"/>
</dbReference>
<dbReference type="EMBL" id="CAJVCH010073947">
    <property type="protein sequence ID" value="CAG7720809.1"/>
    <property type="molecule type" value="Genomic_DNA"/>
</dbReference>
<keyword evidence="5" id="KW-1185">Reference proteome</keyword>
<keyword evidence="1" id="KW-0479">Metal-binding</keyword>
<dbReference type="OrthoDB" id="420380at2759"/>
<dbReference type="GO" id="GO:0031418">
    <property type="term" value="F:L-ascorbic acid binding"/>
    <property type="evidence" value="ECO:0007669"/>
    <property type="project" value="UniProtKB-KW"/>
</dbReference>
<name>A0A8J2JSP8_9HEXA</name>
<dbReference type="PANTHER" id="PTHR10869">
    <property type="entry name" value="PROLYL 4-HYDROXYLASE ALPHA SUBUNIT"/>
    <property type="match status" value="1"/>
</dbReference>
<proteinExistence type="predicted"/>
<accession>A0A8J2JSP8</accession>
<reference evidence="4" key="1">
    <citation type="submission" date="2021-06" db="EMBL/GenBank/DDBJ databases">
        <authorList>
            <person name="Hodson N. C."/>
            <person name="Mongue J. A."/>
            <person name="Jaron S. K."/>
        </authorList>
    </citation>
    <scope>NUCLEOTIDE SEQUENCE</scope>
</reference>
<keyword evidence="2" id="KW-0847">Vitamin C</keyword>
<dbReference type="GO" id="GO:0004656">
    <property type="term" value="F:procollagen-proline 4-dioxygenase activity"/>
    <property type="evidence" value="ECO:0007669"/>
    <property type="project" value="TreeGrafter"/>
</dbReference>
<evidence type="ECO:0000256" key="2">
    <source>
        <dbReference type="ARBA" id="ARBA00022896"/>
    </source>
</evidence>
<sequence>MNALVSVAGGWPLSDVAQGGETVFHQIKLKVSPIKGSAVFWHNYYSCGALYETSEHGSCPIVFGEKYLFAKDISENEQQDFHCDLTPQIPYEVLMNGKSKYV</sequence>
<evidence type="ECO:0000256" key="1">
    <source>
        <dbReference type="ARBA" id="ARBA00022723"/>
    </source>
</evidence>
<keyword evidence="3" id="KW-0408">Iron</keyword>
<evidence type="ECO:0000256" key="3">
    <source>
        <dbReference type="ARBA" id="ARBA00023004"/>
    </source>
</evidence>
<dbReference type="PANTHER" id="PTHR10869:SF246">
    <property type="entry name" value="TRANSMEMBRANE PROLYL 4-HYDROXYLASE"/>
    <property type="match status" value="1"/>
</dbReference>
<dbReference type="GO" id="GO:0046872">
    <property type="term" value="F:metal ion binding"/>
    <property type="evidence" value="ECO:0007669"/>
    <property type="project" value="UniProtKB-KW"/>
</dbReference>
<dbReference type="Proteomes" id="UP000708208">
    <property type="component" value="Unassembled WGS sequence"/>
</dbReference>